<evidence type="ECO:0000313" key="2">
    <source>
        <dbReference type="EMBL" id="VVC35587.1"/>
    </source>
</evidence>
<keyword evidence="3" id="KW-1185">Reference proteome</keyword>
<evidence type="ECO:0000313" key="3">
    <source>
        <dbReference type="Proteomes" id="UP000325440"/>
    </source>
</evidence>
<dbReference type="Proteomes" id="UP000325440">
    <property type="component" value="Unassembled WGS sequence"/>
</dbReference>
<evidence type="ECO:0000256" key="1">
    <source>
        <dbReference type="SAM" id="MobiDB-lite"/>
    </source>
</evidence>
<feature type="region of interest" description="Disordered" evidence="1">
    <location>
        <begin position="1"/>
        <end position="22"/>
    </location>
</feature>
<reference evidence="2 3" key="1">
    <citation type="submission" date="2019-08" db="EMBL/GenBank/DDBJ databases">
        <authorList>
            <person name="Alioto T."/>
            <person name="Alioto T."/>
            <person name="Gomez Garrido J."/>
        </authorList>
    </citation>
    <scope>NUCLEOTIDE SEQUENCE [LARGE SCALE GENOMIC DNA]</scope>
</reference>
<dbReference type="EMBL" id="CABPRJ010001427">
    <property type="protein sequence ID" value="VVC35587.1"/>
    <property type="molecule type" value="Genomic_DNA"/>
</dbReference>
<accession>A0A5E4MTH6</accession>
<name>A0A5E4MTH6_9HEMI</name>
<dbReference type="AlphaFoldDB" id="A0A5E4MTH6"/>
<organism evidence="2 3">
    <name type="scientific">Cinara cedri</name>
    <dbReference type="NCBI Taxonomy" id="506608"/>
    <lineage>
        <taxon>Eukaryota</taxon>
        <taxon>Metazoa</taxon>
        <taxon>Ecdysozoa</taxon>
        <taxon>Arthropoda</taxon>
        <taxon>Hexapoda</taxon>
        <taxon>Insecta</taxon>
        <taxon>Pterygota</taxon>
        <taxon>Neoptera</taxon>
        <taxon>Paraneoptera</taxon>
        <taxon>Hemiptera</taxon>
        <taxon>Sternorrhyncha</taxon>
        <taxon>Aphidomorpha</taxon>
        <taxon>Aphidoidea</taxon>
        <taxon>Aphididae</taxon>
        <taxon>Lachninae</taxon>
        <taxon>Cinara</taxon>
    </lineage>
</organism>
<feature type="region of interest" description="Disordered" evidence="1">
    <location>
        <begin position="54"/>
        <end position="77"/>
    </location>
</feature>
<protein>
    <submittedName>
        <fullName evidence="2">Uncharacterized protein</fullName>
    </submittedName>
</protein>
<feature type="compositionally biased region" description="Basic and acidic residues" evidence="1">
    <location>
        <begin position="13"/>
        <end position="22"/>
    </location>
</feature>
<sequence>MTLPRRRRILIKSHTESRSKRRCSELPGLDNILISNFLTTVYASASRGRDGAALSELPVPTAPPPMLPSNRPVDGRRRVGSVKIDSVAGTITTLPATAVTIKAQPYIQLRVL</sequence>
<gene>
    <name evidence="2" type="ORF">CINCED_3A002333</name>
</gene>
<feature type="compositionally biased region" description="Basic residues" evidence="1">
    <location>
        <begin position="1"/>
        <end position="11"/>
    </location>
</feature>
<proteinExistence type="predicted"/>